<feature type="signal peptide" evidence="16">
    <location>
        <begin position="1"/>
        <end position="21"/>
    </location>
</feature>
<feature type="binding site" evidence="14">
    <location>
        <position position="264"/>
    </location>
    <ligand>
        <name>ATP</name>
        <dbReference type="ChEBI" id="CHEBI:30616"/>
    </ligand>
</feature>
<dbReference type="Proteomes" id="UP000001307">
    <property type="component" value="Unassembled WGS sequence"/>
</dbReference>
<evidence type="ECO:0000256" key="1">
    <source>
        <dbReference type="ARBA" id="ARBA00004479"/>
    </source>
</evidence>
<feature type="transmembrane region" description="Helical" evidence="15">
    <location>
        <begin position="148"/>
        <end position="166"/>
    </location>
</feature>
<gene>
    <name evidence="19" type="ORF">GSOID_T00006382001</name>
</gene>
<evidence type="ECO:0000256" key="15">
    <source>
        <dbReference type="SAM" id="Phobius"/>
    </source>
</evidence>
<dbReference type="InterPro" id="IPR008271">
    <property type="entry name" value="Ser/Thr_kinase_AS"/>
</dbReference>
<dbReference type="InterPro" id="IPR003605">
    <property type="entry name" value="GS_dom"/>
</dbReference>
<evidence type="ECO:0000256" key="7">
    <source>
        <dbReference type="ARBA" id="ARBA00022729"/>
    </source>
</evidence>
<evidence type="ECO:0000256" key="16">
    <source>
        <dbReference type="SAM" id="SignalP"/>
    </source>
</evidence>
<keyword evidence="8 14" id="KW-0547">Nucleotide-binding</keyword>
<dbReference type="GO" id="GO:0005886">
    <property type="term" value="C:plasma membrane"/>
    <property type="evidence" value="ECO:0007669"/>
    <property type="project" value="TreeGrafter"/>
</dbReference>
<organism evidence="19">
    <name type="scientific">Oikopleura dioica</name>
    <name type="common">Tunicate</name>
    <dbReference type="NCBI Taxonomy" id="34765"/>
    <lineage>
        <taxon>Eukaryota</taxon>
        <taxon>Metazoa</taxon>
        <taxon>Chordata</taxon>
        <taxon>Tunicata</taxon>
        <taxon>Appendicularia</taxon>
        <taxon>Copelata</taxon>
        <taxon>Oikopleuridae</taxon>
        <taxon>Oikopleura</taxon>
    </lineage>
</organism>
<keyword evidence="12 15" id="KW-0472">Membrane</keyword>
<evidence type="ECO:0000313" key="19">
    <source>
        <dbReference type="EMBL" id="CBY07291.1"/>
    </source>
</evidence>
<dbReference type="EC" id="2.7.11.30" evidence="3"/>
<protein>
    <recommendedName>
        <fullName evidence="3">receptor protein serine/threonine kinase</fullName>
        <ecNumber evidence="3">2.7.11.30</ecNumber>
    </recommendedName>
</protein>
<evidence type="ECO:0000256" key="11">
    <source>
        <dbReference type="ARBA" id="ARBA00022989"/>
    </source>
</evidence>
<dbReference type="AlphaFoldDB" id="E4WTB7"/>
<dbReference type="InterPro" id="IPR017441">
    <property type="entry name" value="Protein_kinase_ATP_BS"/>
</dbReference>
<evidence type="ECO:0000256" key="14">
    <source>
        <dbReference type="PROSITE-ProRule" id="PRU10141"/>
    </source>
</evidence>
<dbReference type="PANTHER" id="PTHR23255:SF71">
    <property type="entry name" value="RECEPTOR PROTEIN SERINE_THREONINE KINASE"/>
    <property type="match status" value="1"/>
</dbReference>
<keyword evidence="10 14" id="KW-0067">ATP-binding</keyword>
<dbReference type="InterPro" id="IPR000719">
    <property type="entry name" value="Prot_kinase_dom"/>
</dbReference>
<dbReference type="InterPro" id="IPR000333">
    <property type="entry name" value="TGFB_receptor"/>
</dbReference>
<dbReference type="InParanoid" id="E4WTB7"/>
<keyword evidence="9" id="KW-0418">Kinase</keyword>
<dbReference type="GO" id="GO:0071363">
    <property type="term" value="P:cellular response to growth factor stimulus"/>
    <property type="evidence" value="ECO:0007669"/>
    <property type="project" value="TreeGrafter"/>
</dbReference>
<evidence type="ECO:0000313" key="20">
    <source>
        <dbReference type="Proteomes" id="UP000001307"/>
    </source>
</evidence>
<dbReference type="PROSITE" id="PS00107">
    <property type="entry name" value="PROTEIN_KINASE_ATP"/>
    <property type="match status" value="1"/>
</dbReference>
<evidence type="ECO:0000256" key="10">
    <source>
        <dbReference type="ARBA" id="ARBA00022840"/>
    </source>
</evidence>
<comment type="subcellular location">
    <subcellularLocation>
        <location evidence="1">Membrane</location>
        <topology evidence="1">Single-pass type I membrane protein</topology>
    </subcellularLocation>
</comment>
<feature type="chain" id="PRO_5003190591" description="receptor protein serine/threonine kinase" evidence="16">
    <location>
        <begin position="22"/>
        <end position="556"/>
    </location>
</feature>
<dbReference type="EMBL" id="FN653016">
    <property type="protein sequence ID" value="CBY07291.1"/>
    <property type="molecule type" value="Genomic_DNA"/>
</dbReference>
<evidence type="ECO:0000256" key="13">
    <source>
        <dbReference type="ARBA" id="ARBA00023170"/>
    </source>
</evidence>
<keyword evidence="5" id="KW-0808">Transferase</keyword>
<dbReference type="GO" id="GO:0004675">
    <property type="term" value="F:transmembrane receptor protein serine/threonine kinase activity"/>
    <property type="evidence" value="ECO:0007669"/>
    <property type="project" value="UniProtKB-EC"/>
</dbReference>
<evidence type="ECO:0000256" key="4">
    <source>
        <dbReference type="ARBA" id="ARBA00022527"/>
    </source>
</evidence>
<feature type="domain" description="GS" evidence="18">
    <location>
        <begin position="204"/>
        <end position="235"/>
    </location>
</feature>
<dbReference type="GO" id="GO:0043235">
    <property type="term" value="C:receptor complex"/>
    <property type="evidence" value="ECO:0007669"/>
    <property type="project" value="TreeGrafter"/>
</dbReference>
<dbReference type="Gene3D" id="3.30.200.20">
    <property type="entry name" value="Phosphorylase Kinase, domain 1"/>
    <property type="match status" value="1"/>
</dbReference>
<evidence type="ECO:0000256" key="3">
    <source>
        <dbReference type="ARBA" id="ARBA00012401"/>
    </source>
</evidence>
<evidence type="ECO:0000256" key="9">
    <source>
        <dbReference type="ARBA" id="ARBA00022777"/>
    </source>
</evidence>
<feature type="domain" description="Protein kinase" evidence="17">
    <location>
        <begin position="236"/>
        <end position="548"/>
    </location>
</feature>
<name>E4WTB7_OIKDI</name>
<evidence type="ECO:0000256" key="5">
    <source>
        <dbReference type="ARBA" id="ARBA00022679"/>
    </source>
</evidence>
<comment type="similarity">
    <text evidence="2">Belongs to the protein kinase superfamily. TKL Ser/Thr protein kinase family. TGFB receptor subfamily.</text>
</comment>
<dbReference type="SMART" id="SM00220">
    <property type="entry name" value="S_TKc"/>
    <property type="match status" value="1"/>
</dbReference>
<keyword evidence="4" id="KW-0723">Serine/threonine-protein kinase</keyword>
<dbReference type="Pfam" id="PF00069">
    <property type="entry name" value="Pkinase"/>
    <property type="match status" value="1"/>
</dbReference>
<dbReference type="PROSITE" id="PS51256">
    <property type="entry name" value="GS"/>
    <property type="match status" value="1"/>
</dbReference>
<keyword evidence="13" id="KW-0675">Receptor</keyword>
<evidence type="ECO:0000256" key="6">
    <source>
        <dbReference type="ARBA" id="ARBA00022692"/>
    </source>
</evidence>
<evidence type="ECO:0000256" key="8">
    <source>
        <dbReference type="ARBA" id="ARBA00022741"/>
    </source>
</evidence>
<reference evidence="19" key="1">
    <citation type="journal article" date="2010" name="Science">
        <title>Plasticity of animal genome architecture unmasked by rapid evolution of a pelagic tunicate.</title>
        <authorList>
            <person name="Denoeud F."/>
            <person name="Henriet S."/>
            <person name="Mungpakdee S."/>
            <person name="Aury J.M."/>
            <person name="Da Silva C."/>
            <person name="Brinkmann H."/>
            <person name="Mikhaleva J."/>
            <person name="Olsen L.C."/>
            <person name="Jubin C."/>
            <person name="Canestro C."/>
            <person name="Bouquet J.M."/>
            <person name="Danks G."/>
            <person name="Poulain J."/>
            <person name="Campsteijn C."/>
            <person name="Adamski M."/>
            <person name="Cross I."/>
            <person name="Yadetie F."/>
            <person name="Muffato M."/>
            <person name="Louis A."/>
            <person name="Butcher S."/>
            <person name="Tsagkogeorga G."/>
            <person name="Konrad A."/>
            <person name="Singh S."/>
            <person name="Jensen M.F."/>
            <person name="Cong E.H."/>
            <person name="Eikeseth-Otteraa H."/>
            <person name="Noel B."/>
            <person name="Anthouard V."/>
            <person name="Porcel B.M."/>
            <person name="Kachouri-Lafond R."/>
            <person name="Nishino A."/>
            <person name="Ugolini M."/>
            <person name="Chourrout P."/>
            <person name="Nishida H."/>
            <person name="Aasland R."/>
            <person name="Huzurbazar S."/>
            <person name="Westhof E."/>
            <person name="Delsuc F."/>
            <person name="Lehrach H."/>
            <person name="Reinhardt R."/>
            <person name="Weissenbach J."/>
            <person name="Roy S.W."/>
            <person name="Artiguenave F."/>
            <person name="Postlethwait J.H."/>
            <person name="Manak J.R."/>
            <person name="Thompson E.M."/>
            <person name="Jaillon O."/>
            <person name="Du Pasquier L."/>
            <person name="Boudinot P."/>
            <person name="Liberles D.A."/>
            <person name="Volff J.N."/>
            <person name="Philippe H."/>
            <person name="Lenhard B."/>
            <person name="Roest Crollius H."/>
            <person name="Wincker P."/>
            <person name="Chourrout D."/>
        </authorList>
    </citation>
    <scope>NUCLEOTIDE SEQUENCE [LARGE SCALE GENOMIC DNA]</scope>
</reference>
<evidence type="ECO:0000256" key="2">
    <source>
        <dbReference type="ARBA" id="ARBA00009605"/>
    </source>
</evidence>
<evidence type="ECO:0000259" key="17">
    <source>
        <dbReference type="PROSITE" id="PS50011"/>
    </source>
</evidence>
<keyword evidence="11 15" id="KW-1133">Transmembrane helix</keyword>
<keyword evidence="6 15" id="KW-0812">Transmembrane</keyword>
<accession>E4WTB7</accession>
<dbReference type="PANTHER" id="PTHR23255">
    <property type="entry name" value="TRANSFORMING GROWTH FACTOR-BETA RECEPTOR TYPE I AND II"/>
    <property type="match status" value="1"/>
</dbReference>
<dbReference type="SUPFAM" id="SSF56112">
    <property type="entry name" value="Protein kinase-like (PK-like)"/>
    <property type="match status" value="1"/>
</dbReference>
<dbReference type="InterPro" id="IPR011009">
    <property type="entry name" value="Kinase-like_dom_sf"/>
</dbReference>
<keyword evidence="7 16" id="KW-0732">Signal</keyword>
<dbReference type="PROSITE" id="PS00108">
    <property type="entry name" value="PROTEIN_KINASE_ST"/>
    <property type="match status" value="1"/>
</dbReference>
<evidence type="ECO:0000256" key="12">
    <source>
        <dbReference type="ARBA" id="ARBA00023136"/>
    </source>
</evidence>
<keyword evidence="20" id="KW-1185">Reference proteome</keyword>
<dbReference type="GO" id="GO:0005524">
    <property type="term" value="F:ATP binding"/>
    <property type="evidence" value="ECO:0007669"/>
    <property type="project" value="UniProtKB-UniRule"/>
</dbReference>
<dbReference type="OrthoDB" id="547665at2759"/>
<sequence length="556" mass="64130">MNIDFPKFFVLFLFFIGKCNALIKCHAYRVIHPNSSDTIIANYTDSPQVLENCFQCQRLIRNYRPTNGIPDKKSHRNKNCTQERCHVFMILFDCVDKRPTGMNSSEFAYMNGESSDYCDSGDFCSQHMPMAHIFRHMEIYRENFRRKLFLLAGIFLLVTITVALYLKNRRKKKRQKEINEENVSLAENVQENLSIDESFCSGAEISIDFSEDSLPFLSGSGGGLPALGKETIAQQIKGLEEIGSGLHGSVYRALWHGEFIAVKKFQSWDDESWRHELDIYKTQMISHRNILRVIAAASRDNGTATERWLVTEFHPHGSLYDYLGTHSLKPLQCFKLLNSLICAIEHLHRTIHTRKEIDGCMHTISKIAIVHRDVKSRNILVSNGGECILADFGLSLRLDQWQNQLKNKAERFNKKIGTTRYMPPEVLGDTLDTSSFENYKKADMYSIALVIWEILSRTLLRGMVNEDLCPYNQPYTRELGNTPDPSIGQMTEVVVCRRQRPIIPHEIVRDPLFKNVAKLSMECWDPKPTNRHSALRMLKSLTELEQMYKNDNQNEK</sequence>
<evidence type="ECO:0000259" key="18">
    <source>
        <dbReference type="PROSITE" id="PS51256"/>
    </source>
</evidence>
<proteinExistence type="inferred from homology"/>
<dbReference type="Gene3D" id="1.10.510.10">
    <property type="entry name" value="Transferase(Phosphotransferase) domain 1"/>
    <property type="match status" value="1"/>
</dbReference>
<dbReference type="PROSITE" id="PS50011">
    <property type="entry name" value="PROTEIN_KINASE_DOM"/>
    <property type="match status" value="1"/>
</dbReference>